<dbReference type="InterPro" id="IPR032109">
    <property type="entry name" value="Big_3_5"/>
</dbReference>
<dbReference type="SUPFAM" id="SSF81296">
    <property type="entry name" value="E set domains"/>
    <property type="match status" value="1"/>
</dbReference>
<dbReference type="InterPro" id="IPR014756">
    <property type="entry name" value="Ig_E-set"/>
</dbReference>
<evidence type="ECO:0000313" key="4">
    <source>
        <dbReference type="EMBL" id="WXB03673.1"/>
    </source>
</evidence>
<keyword evidence="1" id="KW-0812">Transmembrane</keyword>
<evidence type="ECO:0000259" key="3">
    <source>
        <dbReference type="SMART" id="SM00429"/>
    </source>
</evidence>
<evidence type="ECO:0000256" key="2">
    <source>
        <dbReference type="SAM" id="SignalP"/>
    </source>
</evidence>
<dbReference type="RefSeq" id="WP_394833305.1">
    <property type="nucleotide sequence ID" value="NZ_CP089929.1"/>
</dbReference>
<evidence type="ECO:0000313" key="5">
    <source>
        <dbReference type="Proteomes" id="UP001374803"/>
    </source>
</evidence>
<dbReference type="CDD" id="cd00102">
    <property type="entry name" value="IPT"/>
    <property type="match status" value="1"/>
</dbReference>
<keyword evidence="5" id="KW-1185">Reference proteome</keyword>
<proteinExistence type="predicted"/>
<dbReference type="InterPro" id="IPR002909">
    <property type="entry name" value="IPT_dom"/>
</dbReference>
<gene>
    <name evidence="4" type="ORF">LVJ94_43060</name>
</gene>
<evidence type="ECO:0000256" key="1">
    <source>
        <dbReference type="SAM" id="Phobius"/>
    </source>
</evidence>
<protein>
    <submittedName>
        <fullName evidence="4">Ig-like domain repeat protein</fullName>
    </submittedName>
</protein>
<dbReference type="InterPro" id="IPR013783">
    <property type="entry name" value="Ig-like_fold"/>
</dbReference>
<feature type="chain" id="PRO_5045781578" evidence="2">
    <location>
        <begin position="21"/>
        <end position="720"/>
    </location>
</feature>
<sequence>MLRWLVAAFVAFGLWLTVHAAGAAEPPKICGPVVTGEIEPAPNDPRQTGRITQGFEAGQCGKPVATPRTTQGSYGYEAHTFKNRTEQTCIRVTLTLTSDGGALSAAGYVPSFDPANVTAGFAGGTSNAVVQTTPKQSFSFDAPVLSDFTVVVTETADGAGGKYRLDVAGCGDVLVRQVEPNYGPVRGGTAVTLRGAGFRADAKVAMGGVAATDVVVDDEFTLHATTPAYTGGGASPHAVDVSVTNSDATTTTKAGAFTYYEPQPATIALSADASPSRFGQLVTFTAHVGPDTPQLATGTVEFLRDGTVFGTAILDSKGNAAASLSELDVGRHAIVARYGGDDYHAAQDASANHDVVRADTATALASSKDPASPVEPFTLMATVTPVAPGAGKPAGSVTFKQGTTDLGTVEVDADGRASFTVNPLAVGDYSFTATYAGNASFNASTSLVHVQHVKFTQTSVSVVVSPAGPVAFGTAVSFDAVVIVTGDAIPKGNLTFEDATTTPPTLLGKSVLDAQGRASLKTSTLAAGARSIRVSFEDPDKVFESASSTFVYKINKAPTGVVLTSSKIPGPKNGWVTLTAKVSAVAGGAAVKGNVEFRQDGILLGTVPVGPNGTAVIDSRRLLNSQYTIAAEFKESESFEGSKAQLVLLVGNGGTDAGVDSGYDAGKRDAGQGKPPIYYLDSSDDGCGCHSTGTGAPASGLSLVGASAIALALVRRRRRR</sequence>
<dbReference type="Proteomes" id="UP001374803">
    <property type="component" value="Chromosome"/>
</dbReference>
<feature type="domain" description="IPT/TIG" evidence="3">
    <location>
        <begin position="172"/>
        <end position="260"/>
    </location>
</feature>
<dbReference type="Gene3D" id="2.60.40.10">
    <property type="entry name" value="Immunoglobulins"/>
    <property type="match status" value="5"/>
</dbReference>
<dbReference type="NCBIfam" id="TIGR03901">
    <property type="entry name" value="MYXO-CTERM"/>
    <property type="match status" value="1"/>
</dbReference>
<dbReference type="EMBL" id="CP089983">
    <property type="protein sequence ID" value="WXB03673.1"/>
    <property type="molecule type" value="Genomic_DNA"/>
</dbReference>
<keyword evidence="2" id="KW-0732">Signal</keyword>
<keyword evidence="1" id="KW-0472">Membrane</keyword>
<dbReference type="Pfam" id="PF01833">
    <property type="entry name" value="TIG"/>
    <property type="match status" value="1"/>
</dbReference>
<dbReference type="Pfam" id="PF16640">
    <property type="entry name" value="Big_3_5"/>
    <property type="match status" value="3"/>
</dbReference>
<name>A0ABZ2L113_9BACT</name>
<dbReference type="SMART" id="SM00429">
    <property type="entry name" value="IPT"/>
    <property type="match status" value="1"/>
</dbReference>
<keyword evidence="1" id="KW-1133">Transmembrane helix</keyword>
<feature type="signal peptide" evidence="2">
    <location>
        <begin position="1"/>
        <end position="20"/>
    </location>
</feature>
<reference evidence="4" key="1">
    <citation type="submission" date="2021-12" db="EMBL/GenBank/DDBJ databases">
        <title>Discovery of the Pendulisporaceae a myxobacterial family with distinct sporulation behavior and unique specialized metabolism.</title>
        <authorList>
            <person name="Garcia R."/>
            <person name="Popoff A."/>
            <person name="Bader C.D."/>
            <person name="Loehr J."/>
            <person name="Walesch S."/>
            <person name="Walt C."/>
            <person name="Boldt J."/>
            <person name="Bunk B."/>
            <person name="Haeckl F.J.F.P.J."/>
            <person name="Gunesch A.P."/>
            <person name="Birkelbach J."/>
            <person name="Nuebel U."/>
            <person name="Pietschmann T."/>
            <person name="Bach T."/>
            <person name="Mueller R."/>
        </authorList>
    </citation>
    <scope>NUCLEOTIDE SEQUENCE</scope>
    <source>
        <strain evidence="4">MSr11367</strain>
    </source>
</reference>
<accession>A0ABZ2L113</accession>
<feature type="transmembrane region" description="Helical" evidence="1">
    <location>
        <begin position="696"/>
        <end position="714"/>
    </location>
</feature>
<dbReference type="InterPro" id="IPR024038">
    <property type="entry name" value="MYXO-CTERM"/>
</dbReference>
<organism evidence="4 5">
    <name type="scientific">Pendulispora rubella</name>
    <dbReference type="NCBI Taxonomy" id="2741070"/>
    <lineage>
        <taxon>Bacteria</taxon>
        <taxon>Pseudomonadati</taxon>
        <taxon>Myxococcota</taxon>
        <taxon>Myxococcia</taxon>
        <taxon>Myxococcales</taxon>
        <taxon>Sorangiineae</taxon>
        <taxon>Pendulisporaceae</taxon>
        <taxon>Pendulispora</taxon>
    </lineage>
</organism>